<proteinExistence type="predicted"/>
<evidence type="ECO:0000259" key="15">
    <source>
        <dbReference type="PROSITE" id="PS50110"/>
    </source>
</evidence>
<dbReference type="GO" id="GO:0003700">
    <property type="term" value="F:DNA-binding transcription factor activity"/>
    <property type="evidence" value="ECO:0007669"/>
    <property type="project" value="InterPro"/>
</dbReference>
<feature type="domain" description="HTH araC/xylS-type" evidence="13">
    <location>
        <begin position="1229"/>
        <end position="1329"/>
    </location>
</feature>
<dbReference type="InterPro" id="IPR018060">
    <property type="entry name" value="HTH_AraC"/>
</dbReference>
<dbReference type="Gene3D" id="1.10.10.60">
    <property type="entry name" value="Homeodomain-like"/>
    <property type="match status" value="1"/>
</dbReference>
<accession>A0A7K1Y101</accession>
<dbReference type="InterPro" id="IPR005467">
    <property type="entry name" value="His_kinase_dom"/>
</dbReference>
<dbReference type="InterPro" id="IPR003594">
    <property type="entry name" value="HATPase_dom"/>
</dbReference>
<dbReference type="Proteomes" id="UP000451233">
    <property type="component" value="Unassembled WGS sequence"/>
</dbReference>
<dbReference type="InterPro" id="IPR036890">
    <property type="entry name" value="HATPase_C_sf"/>
</dbReference>
<dbReference type="InterPro" id="IPR013783">
    <property type="entry name" value="Ig-like_fold"/>
</dbReference>
<dbReference type="Pfam" id="PF07494">
    <property type="entry name" value="Reg_prop"/>
    <property type="match status" value="3"/>
</dbReference>
<dbReference type="SUPFAM" id="SSF46689">
    <property type="entry name" value="Homeodomain-like"/>
    <property type="match status" value="1"/>
</dbReference>
<dbReference type="SUPFAM" id="SSF63829">
    <property type="entry name" value="Calcium-dependent phosphotriesterase"/>
    <property type="match status" value="2"/>
</dbReference>
<evidence type="ECO:0000256" key="8">
    <source>
        <dbReference type="ARBA" id="ARBA00023012"/>
    </source>
</evidence>
<dbReference type="CDD" id="cd00075">
    <property type="entry name" value="HATPase"/>
    <property type="match status" value="1"/>
</dbReference>
<dbReference type="EC" id="2.7.13.3" evidence="2"/>
<protein>
    <recommendedName>
        <fullName evidence="2">histidine kinase</fullName>
        <ecNumber evidence="2">2.7.13.3</ecNumber>
    </recommendedName>
</protein>
<dbReference type="InterPro" id="IPR003661">
    <property type="entry name" value="HisK_dim/P_dom"/>
</dbReference>
<dbReference type="FunFam" id="3.30.565.10:FF:000037">
    <property type="entry name" value="Hybrid sensor histidine kinase/response regulator"/>
    <property type="match status" value="1"/>
</dbReference>
<evidence type="ECO:0000313" key="16">
    <source>
        <dbReference type="EMBL" id="MXV16758.1"/>
    </source>
</evidence>
<dbReference type="InterPro" id="IPR004358">
    <property type="entry name" value="Sig_transdc_His_kin-like_C"/>
</dbReference>
<keyword evidence="6" id="KW-0418">Kinase</keyword>
<dbReference type="Gene3D" id="2.130.10.10">
    <property type="entry name" value="YVTN repeat-like/Quinoprotein amine dehydrogenase"/>
    <property type="match status" value="2"/>
</dbReference>
<keyword evidence="9" id="KW-0805">Transcription regulation</keyword>
<feature type="domain" description="Histidine kinase" evidence="14">
    <location>
        <begin position="824"/>
        <end position="1040"/>
    </location>
</feature>
<dbReference type="PRINTS" id="PR00344">
    <property type="entry name" value="BCTRLSENSOR"/>
</dbReference>
<dbReference type="InterPro" id="IPR015943">
    <property type="entry name" value="WD40/YVTN_repeat-like_dom_sf"/>
</dbReference>
<dbReference type="RefSeq" id="WP_160907733.1">
    <property type="nucleotide sequence ID" value="NZ_WVHS01000003.1"/>
</dbReference>
<dbReference type="Pfam" id="PF07495">
    <property type="entry name" value="Y_Y_Y"/>
    <property type="match status" value="1"/>
</dbReference>
<dbReference type="PROSITE" id="PS00041">
    <property type="entry name" value="HTH_ARAC_FAMILY_1"/>
    <property type="match status" value="1"/>
</dbReference>
<keyword evidence="3 12" id="KW-0597">Phosphoprotein</keyword>
<evidence type="ECO:0000256" key="3">
    <source>
        <dbReference type="ARBA" id="ARBA00022553"/>
    </source>
</evidence>
<evidence type="ECO:0000256" key="4">
    <source>
        <dbReference type="ARBA" id="ARBA00022679"/>
    </source>
</evidence>
<dbReference type="PROSITE" id="PS50109">
    <property type="entry name" value="HIS_KIN"/>
    <property type="match status" value="1"/>
</dbReference>
<comment type="caution">
    <text evidence="16">The sequence shown here is derived from an EMBL/GenBank/DDBJ whole genome shotgun (WGS) entry which is preliminary data.</text>
</comment>
<sequence>MLARQIGVFPISGNNKLPSNTVNRIFHDKEGYIWLGTADGLCRYDAYRVVTFKMTDFGGAVPGANNVNVITEVNNVLLVGTEAGLFTIDKRSYRVSKFPDRRLRDSKINTILVDRQSQVWISAGATLYLYGPDLKLKHDFRRDATGGISIPATAVSSIYEDHSGNTWFCFWNKGLFRYDKNKRSFIAYPAVGANNNPFKIFQDKQGQYWICSWGSGLYLFDPEKKGPGMYREIMLTSKRHRGEKEKLFFDITQDDRFGFVWVVSFSGITAFRYTAAGTVEEVEFPGLFANVNNIFNDLYKDRDGVFWIGTFGEGAFTVNFTKPEIQNFQFTSIKDRYKIAPDFMMLYEDSDGLIWCNLNRLGLGFFDQHKKTVQLYSEFPHLTDIAAIRSVSCAVEIPGTKDVWIGSTNLPVISVFRKRGQQIVREEEIRLTDAAPSAGFPVYLFKDPGSNIWIGTNNGLFVKPWGEKLPRHVNAVPGYITGITCDQYGSIWVSTRGKGIHQLSITGSQVKLVARLDGSVNGPGINDVEALAADDDGNLWIGTINGRVIAYNITQKRFHDAIAADVLPRSPVLDILTDNNHVWITTARELFKLDRRTGSFVEYSTEDGIVVNTFAKSSAMQSKLSGKLFFGGNRGISVLTGSQDTPVPAGNERAEVTDIKINNESVLLRGGGKYDFGTRQLALEHSDYNLEIDFSSLNYTYSNKIRYAYKLDHVDPDWVYAPKGRQFATYNNLGKGNYTFRIKTSGPDNKWHEHITSLSIYKKPVFYESNLAYAVYTLLLIGLAYSVFRFTLYRLRLRSDLRIAQIEKEKTEELTQAKLAYFTNISHDLLTPLTIISCLIDDTEITAKKPLPHYEKMRSNVNRLKRLIQQVLDFRRVESGNMHLKLSTGNICLFIDDICRNHFSPLAKKKHITFTINLNGNGDDACFDADKIDKVIFNVLSNAFKYTPEGGQVKVWVAVADEAGTSFLTVKVSDTGVGIPKEELENIFKPFYNNERTDKETNGIGLSLTHELVQLHHGTITVESEMEKGASFTIRIPVSRNAYSAHELKNAAAIVREEEYNYVTTAEPGAAEEVQASEPSITLLLVEDNIELLTTLQSVLRHSYRVVTASNGKDALKLVHEQEVDIVVSDVMMPEMDGLEFCRTMKNDIETSHIPVILLTAKNNVEDRVECYKAGANGYISKPFELPLLIARINNFLSAKRVKQSGFKSSPELNISTLEHPSLDDEFLKDIVAVTEKHLSESEFDVVALAQELNMSRSTLYRKIRSLIGTSPNDFIKNIRLKHACQMMTKNKSMTISEIAFATGFSDPRYFSTCFKAEFGITPSDYQKK</sequence>
<evidence type="ECO:0000256" key="5">
    <source>
        <dbReference type="ARBA" id="ARBA00022741"/>
    </source>
</evidence>
<dbReference type="Gene3D" id="2.60.40.10">
    <property type="entry name" value="Immunoglobulins"/>
    <property type="match status" value="1"/>
</dbReference>
<dbReference type="GO" id="GO:0000155">
    <property type="term" value="F:phosphorelay sensor kinase activity"/>
    <property type="evidence" value="ECO:0007669"/>
    <property type="project" value="InterPro"/>
</dbReference>
<feature type="domain" description="Response regulatory" evidence="15">
    <location>
        <begin position="1082"/>
        <end position="1197"/>
    </location>
</feature>
<evidence type="ECO:0000256" key="9">
    <source>
        <dbReference type="ARBA" id="ARBA00023015"/>
    </source>
</evidence>
<evidence type="ECO:0000313" key="17">
    <source>
        <dbReference type="Proteomes" id="UP000451233"/>
    </source>
</evidence>
<evidence type="ECO:0000256" key="2">
    <source>
        <dbReference type="ARBA" id="ARBA00012438"/>
    </source>
</evidence>
<dbReference type="SUPFAM" id="SSF55874">
    <property type="entry name" value="ATPase domain of HSP90 chaperone/DNA topoisomerase II/histidine kinase"/>
    <property type="match status" value="1"/>
</dbReference>
<dbReference type="CDD" id="cd00082">
    <property type="entry name" value="HisKA"/>
    <property type="match status" value="1"/>
</dbReference>
<dbReference type="SMART" id="SM00388">
    <property type="entry name" value="HisKA"/>
    <property type="match status" value="1"/>
</dbReference>
<gene>
    <name evidence="16" type="ORF">GS398_15760</name>
</gene>
<dbReference type="Pfam" id="PF00512">
    <property type="entry name" value="HisKA"/>
    <property type="match status" value="1"/>
</dbReference>
<dbReference type="SUPFAM" id="SSF52172">
    <property type="entry name" value="CheY-like"/>
    <property type="match status" value="1"/>
</dbReference>
<dbReference type="SMART" id="SM00448">
    <property type="entry name" value="REC"/>
    <property type="match status" value="1"/>
</dbReference>
<evidence type="ECO:0000259" key="13">
    <source>
        <dbReference type="PROSITE" id="PS01124"/>
    </source>
</evidence>
<dbReference type="PANTHER" id="PTHR43547:SF2">
    <property type="entry name" value="HYBRID SIGNAL TRANSDUCTION HISTIDINE KINASE C"/>
    <property type="match status" value="1"/>
</dbReference>
<dbReference type="SUPFAM" id="SSF47384">
    <property type="entry name" value="Homodimeric domain of signal transducing histidine kinase"/>
    <property type="match status" value="1"/>
</dbReference>
<keyword evidence="11" id="KW-0804">Transcription</keyword>
<dbReference type="Gene3D" id="3.40.50.2300">
    <property type="match status" value="1"/>
</dbReference>
<dbReference type="Gene3D" id="1.10.287.130">
    <property type="match status" value="1"/>
</dbReference>
<organism evidence="16 17">
    <name type="scientific">Hufsiella ginkgonis</name>
    <dbReference type="NCBI Taxonomy" id="2695274"/>
    <lineage>
        <taxon>Bacteria</taxon>
        <taxon>Pseudomonadati</taxon>
        <taxon>Bacteroidota</taxon>
        <taxon>Sphingobacteriia</taxon>
        <taxon>Sphingobacteriales</taxon>
        <taxon>Sphingobacteriaceae</taxon>
        <taxon>Hufsiella</taxon>
    </lineage>
</organism>
<dbReference type="InterPro" id="IPR036097">
    <property type="entry name" value="HisK_dim/P_sf"/>
</dbReference>
<keyword evidence="5" id="KW-0547">Nucleotide-binding</keyword>
<keyword evidence="7" id="KW-0067">ATP-binding</keyword>
<dbReference type="SMART" id="SM00387">
    <property type="entry name" value="HATPase_c"/>
    <property type="match status" value="1"/>
</dbReference>
<name>A0A7K1Y101_9SPHI</name>
<keyword evidence="10" id="KW-0238">DNA-binding</keyword>
<dbReference type="SMART" id="SM00342">
    <property type="entry name" value="HTH_ARAC"/>
    <property type="match status" value="1"/>
</dbReference>
<dbReference type="Pfam" id="PF00072">
    <property type="entry name" value="Response_reg"/>
    <property type="match status" value="1"/>
</dbReference>
<keyword evidence="17" id="KW-1185">Reference proteome</keyword>
<evidence type="ECO:0000256" key="12">
    <source>
        <dbReference type="PROSITE-ProRule" id="PRU00169"/>
    </source>
</evidence>
<dbReference type="PANTHER" id="PTHR43547">
    <property type="entry name" value="TWO-COMPONENT HISTIDINE KINASE"/>
    <property type="match status" value="1"/>
</dbReference>
<dbReference type="GO" id="GO:0043565">
    <property type="term" value="F:sequence-specific DNA binding"/>
    <property type="evidence" value="ECO:0007669"/>
    <property type="project" value="InterPro"/>
</dbReference>
<dbReference type="SUPFAM" id="SSF101898">
    <property type="entry name" value="NHL repeat"/>
    <property type="match status" value="1"/>
</dbReference>
<dbReference type="InterPro" id="IPR011123">
    <property type="entry name" value="Y_Y_Y"/>
</dbReference>
<dbReference type="InterPro" id="IPR009057">
    <property type="entry name" value="Homeodomain-like_sf"/>
</dbReference>
<evidence type="ECO:0000259" key="14">
    <source>
        <dbReference type="PROSITE" id="PS50109"/>
    </source>
</evidence>
<reference evidence="16 17" key="1">
    <citation type="submission" date="2019-11" db="EMBL/GenBank/DDBJ databases">
        <title>Pedobacter sp. HMF7056 Genome sequencing and assembly.</title>
        <authorList>
            <person name="Kang H."/>
            <person name="Kim H."/>
            <person name="Joh K."/>
        </authorList>
    </citation>
    <scope>NUCLEOTIDE SEQUENCE [LARGE SCALE GENOMIC DNA]</scope>
    <source>
        <strain evidence="16 17">HMF7056</strain>
    </source>
</reference>
<dbReference type="InterPro" id="IPR011110">
    <property type="entry name" value="Reg_prop"/>
</dbReference>
<dbReference type="InterPro" id="IPR018062">
    <property type="entry name" value="HTH_AraC-typ_CS"/>
</dbReference>
<evidence type="ECO:0000256" key="11">
    <source>
        <dbReference type="ARBA" id="ARBA00023163"/>
    </source>
</evidence>
<keyword evidence="8" id="KW-0902">Two-component regulatory system</keyword>
<feature type="modified residue" description="4-aspartylphosphate" evidence="12">
    <location>
        <position position="1130"/>
    </location>
</feature>
<evidence type="ECO:0000256" key="7">
    <source>
        <dbReference type="ARBA" id="ARBA00022840"/>
    </source>
</evidence>
<evidence type="ECO:0000256" key="1">
    <source>
        <dbReference type="ARBA" id="ARBA00000085"/>
    </source>
</evidence>
<dbReference type="Gene3D" id="3.30.565.10">
    <property type="entry name" value="Histidine kinase-like ATPase, C-terminal domain"/>
    <property type="match status" value="1"/>
</dbReference>
<dbReference type="PROSITE" id="PS01124">
    <property type="entry name" value="HTH_ARAC_FAMILY_2"/>
    <property type="match status" value="1"/>
</dbReference>
<keyword evidence="4" id="KW-0808">Transferase</keyword>
<evidence type="ECO:0000256" key="10">
    <source>
        <dbReference type="ARBA" id="ARBA00023125"/>
    </source>
</evidence>
<dbReference type="GO" id="GO:0005524">
    <property type="term" value="F:ATP binding"/>
    <property type="evidence" value="ECO:0007669"/>
    <property type="project" value="UniProtKB-KW"/>
</dbReference>
<dbReference type="EMBL" id="WVHS01000003">
    <property type="protein sequence ID" value="MXV16758.1"/>
    <property type="molecule type" value="Genomic_DNA"/>
</dbReference>
<evidence type="ECO:0000256" key="6">
    <source>
        <dbReference type="ARBA" id="ARBA00022777"/>
    </source>
</evidence>
<dbReference type="Pfam" id="PF02518">
    <property type="entry name" value="HATPase_c"/>
    <property type="match status" value="1"/>
</dbReference>
<dbReference type="InterPro" id="IPR001789">
    <property type="entry name" value="Sig_transdc_resp-reg_receiver"/>
</dbReference>
<dbReference type="PROSITE" id="PS50110">
    <property type="entry name" value="RESPONSE_REGULATORY"/>
    <property type="match status" value="1"/>
</dbReference>
<dbReference type="InterPro" id="IPR011006">
    <property type="entry name" value="CheY-like_superfamily"/>
</dbReference>
<comment type="catalytic activity">
    <reaction evidence="1">
        <text>ATP + protein L-histidine = ADP + protein N-phospho-L-histidine.</text>
        <dbReference type="EC" id="2.7.13.3"/>
    </reaction>
</comment>
<dbReference type="Pfam" id="PF12833">
    <property type="entry name" value="HTH_18"/>
    <property type="match status" value="1"/>
</dbReference>